<protein>
    <recommendedName>
        <fullName evidence="3">Bacteriophage SP-beta YorD domain-containing protein</fullName>
    </recommendedName>
</protein>
<accession>A0ABV5C734</accession>
<comment type="caution">
    <text evidence="1">The sequence shown here is derived from an EMBL/GenBank/DDBJ whole genome shotgun (WGS) entry which is preliminary data.</text>
</comment>
<dbReference type="RefSeq" id="WP_375522378.1">
    <property type="nucleotide sequence ID" value="NZ_JBHIRY010000033.1"/>
</dbReference>
<evidence type="ECO:0000313" key="2">
    <source>
        <dbReference type="Proteomes" id="UP001580430"/>
    </source>
</evidence>
<gene>
    <name evidence="1" type="ORF">ACE5LO_23395</name>
</gene>
<dbReference type="EMBL" id="JBHIRY010000033">
    <property type="protein sequence ID" value="MFB5763327.1"/>
    <property type="molecule type" value="Genomic_DNA"/>
</dbReference>
<proteinExistence type="predicted"/>
<dbReference type="Proteomes" id="UP001580430">
    <property type="component" value="Unassembled WGS sequence"/>
</dbReference>
<name>A0ABV5C734_9BACL</name>
<reference evidence="1 2" key="1">
    <citation type="submission" date="2024-09" db="EMBL/GenBank/DDBJ databases">
        <title>Paenibacillus zeirhizospherea sp. nov., isolated from surface of the maize (Zea mays) roots in a horticulture field, Hungary.</title>
        <authorList>
            <person name="Marton D."/>
            <person name="Farkas M."/>
            <person name="Bedics A."/>
            <person name="Toth E."/>
            <person name="Tancsics A."/>
            <person name="Boka K."/>
            <person name="Marati G."/>
            <person name="Kriszt B."/>
            <person name="Cserhati M."/>
        </authorList>
    </citation>
    <scope>NUCLEOTIDE SEQUENCE [LARGE SCALE GENOMIC DNA]</scope>
    <source>
        <strain evidence="1 2">JCM 18446</strain>
    </source>
</reference>
<sequence length="168" mass="18707">MRAVPKIDISGLFIEDVITDDSFTGVVPFYADQPVKSDLTPKEEAERQLEGESQPAGYIVGVPVPVGLYKPRFDFDVWEAYQESISTAGNEYQAAYADWSTLPEKERGEALVYVQQEEPAFWIEGLTPEEIAELTAAPQQEPSETEQLKQRIADLELALAQLVAGKQK</sequence>
<evidence type="ECO:0008006" key="3">
    <source>
        <dbReference type="Google" id="ProtNLM"/>
    </source>
</evidence>
<keyword evidence="2" id="KW-1185">Reference proteome</keyword>
<organism evidence="1 2">
    <name type="scientific">Paenibacillus medicaginis</name>
    <dbReference type="NCBI Taxonomy" id="1470560"/>
    <lineage>
        <taxon>Bacteria</taxon>
        <taxon>Bacillati</taxon>
        <taxon>Bacillota</taxon>
        <taxon>Bacilli</taxon>
        <taxon>Bacillales</taxon>
        <taxon>Paenibacillaceae</taxon>
        <taxon>Paenibacillus</taxon>
    </lineage>
</organism>
<evidence type="ECO:0000313" key="1">
    <source>
        <dbReference type="EMBL" id="MFB5763327.1"/>
    </source>
</evidence>